<dbReference type="AlphaFoldDB" id="A0AAW1RZL8"/>
<dbReference type="InterPro" id="IPR036875">
    <property type="entry name" value="Znf_CCHC_sf"/>
</dbReference>
<keyword evidence="2" id="KW-0175">Coiled coil</keyword>
<gene>
    <name evidence="5" type="ORF">WJX81_007314</name>
</gene>
<protein>
    <recommendedName>
        <fullName evidence="4">CCHC-type domain-containing protein</fullName>
    </recommendedName>
</protein>
<evidence type="ECO:0000256" key="1">
    <source>
        <dbReference type="PROSITE-ProRule" id="PRU00047"/>
    </source>
</evidence>
<feature type="coiled-coil region" evidence="2">
    <location>
        <begin position="111"/>
        <end position="166"/>
    </location>
</feature>
<accession>A0AAW1RZL8</accession>
<organism evidence="5 6">
    <name type="scientific">Elliptochloris bilobata</name>
    <dbReference type="NCBI Taxonomy" id="381761"/>
    <lineage>
        <taxon>Eukaryota</taxon>
        <taxon>Viridiplantae</taxon>
        <taxon>Chlorophyta</taxon>
        <taxon>core chlorophytes</taxon>
        <taxon>Trebouxiophyceae</taxon>
        <taxon>Trebouxiophyceae incertae sedis</taxon>
        <taxon>Elliptochloris clade</taxon>
        <taxon>Elliptochloris</taxon>
    </lineage>
</organism>
<evidence type="ECO:0000313" key="5">
    <source>
        <dbReference type="EMBL" id="KAK9838556.1"/>
    </source>
</evidence>
<keyword evidence="1" id="KW-0479">Metal-binding</keyword>
<sequence>MATISTKRRDRPQPRASSKAPPPAAKPLSAQASELPACDEAREQELVAEVALLKTKYAASVQVNKDLGREQWEAGKRAKELQRALDAAATDKELAFLKGRLEGLAAIVTGVAAERAAAAELRSRAEAAEASASSLQVQVATLRRAHSAAEAECGALRALVASLEERVGAADAQITRLSALALGAASLPARRREGLEALTAPQTRHERVSSAPSQKYVPEMSGRDEPKGSHTNRQKVEEGQRPTWQRASEQPGLRRQSLRLLGKAKVLRRGLLRHLSIIAHHHGASDICYKCGQAGHWARDCPGEDRSAGKYKGESAQGRKPGTCYKCGKEGHWVNECKQKGWNRDWR</sequence>
<dbReference type="SMART" id="SM00343">
    <property type="entry name" value="ZnF_C2HC"/>
    <property type="match status" value="2"/>
</dbReference>
<keyword evidence="6" id="KW-1185">Reference proteome</keyword>
<feature type="domain" description="CCHC-type" evidence="4">
    <location>
        <begin position="288"/>
        <end position="302"/>
    </location>
</feature>
<feature type="compositionally biased region" description="Basic residues" evidence="3">
    <location>
        <begin position="1"/>
        <end position="10"/>
    </location>
</feature>
<comment type="caution">
    <text evidence="5">The sequence shown here is derived from an EMBL/GenBank/DDBJ whole genome shotgun (WGS) entry which is preliminary data.</text>
</comment>
<reference evidence="5 6" key="1">
    <citation type="journal article" date="2024" name="Nat. Commun.">
        <title>Phylogenomics reveals the evolutionary origins of lichenization in chlorophyte algae.</title>
        <authorList>
            <person name="Puginier C."/>
            <person name="Libourel C."/>
            <person name="Otte J."/>
            <person name="Skaloud P."/>
            <person name="Haon M."/>
            <person name="Grisel S."/>
            <person name="Petersen M."/>
            <person name="Berrin J.G."/>
            <person name="Delaux P.M."/>
            <person name="Dal Grande F."/>
            <person name="Keller J."/>
        </authorList>
    </citation>
    <scope>NUCLEOTIDE SEQUENCE [LARGE SCALE GENOMIC DNA]</scope>
    <source>
        <strain evidence="5 6">SAG 245.80</strain>
    </source>
</reference>
<dbReference type="Pfam" id="PF00098">
    <property type="entry name" value="zf-CCHC"/>
    <property type="match status" value="2"/>
</dbReference>
<dbReference type="InterPro" id="IPR051714">
    <property type="entry name" value="Znf_CCHC_NABP"/>
</dbReference>
<name>A0AAW1RZL8_9CHLO</name>
<dbReference type="GO" id="GO:0008270">
    <property type="term" value="F:zinc ion binding"/>
    <property type="evidence" value="ECO:0007669"/>
    <property type="project" value="UniProtKB-KW"/>
</dbReference>
<feature type="region of interest" description="Disordered" evidence="3">
    <location>
        <begin position="1"/>
        <end position="37"/>
    </location>
</feature>
<evidence type="ECO:0000259" key="4">
    <source>
        <dbReference type="PROSITE" id="PS50158"/>
    </source>
</evidence>
<dbReference type="PROSITE" id="PS50158">
    <property type="entry name" value="ZF_CCHC"/>
    <property type="match status" value="2"/>
</dbReference>
<keyword evidence="1" id="KW-0863">Zinc-finger</keyword>
<feature type="compositionally biased region" description="Basic and acidic residues" evidence="3">
    <location>
        <begin position="221"/>
        <end position="240"/>
    </location>
</feature>
<dbReference type="PANTHER" id="PTHR23002">
    <property type="entry name" value="ZINC FINGER CCHC DOMAIN CONTAINING PROTEIN"/>
    <property type="match status" value="1"/>
</dbReference>
<dbReference type="Gene3D" id="4.10.60.10">
    <property type="entry name" value="Zinc finger, CCHC-type"/>
    <property type="match status" value="2"/>
</dbReference>
<evidence type="ECO:0000313" key="6">
    <source>
        <dbReference type="Proteomes" id="UP001445335"/>
    </source>
</evidence>
<dbReference type="GO" id="GO:0003676">
    <property type="term" value="F:nucleic acid binding"/>
    <property type="evidence" value="ECO:0007669"/>
    <property type="project" value="InterPro"/>
</dbReference>
<dbReference type="SUPFAM" id="SSF57756">
    <property type="entry name" value="Retrovirus zinc finger-like domains"/>
    <property type="match status" value="1"/>
</dbReference>
<evidence type="ECO:0000256" key="2">
    <source>
        <dbReference type="SAM" id="Coils"/>
    </source>
</evidence>
<feature type="domain" description="CCHC-type" evidence="4">
    <location>
        <begin position="324"/>
        <end position="339"/>
    </location>
</feature>
<dbReference type="Proteomes" id="UP001445335">
    <property type="component" value="Unassembled WGS sequence"/>
</dbReference>
<dbReference type="InterPro" id="IPR001878">
    <property type="entry name" value="Znf_CCHC"/>
</dbReference>
<evidence type="ECO:0000256" key="3">
    <source>
        <dbReference type="SAM" id="MobiDB-lite"/>
    </source>
</evidence>
<keyword evidence="1" id="KW-0862">Zinc</keyword>
<dbReference type="EMBL" id="JALJOU010000018">
    <property type="protein sequence ID" value="KAK9838556.1"/>
    <property type="molecule type" value="Genomic_DNA"/>
</dbReference>
<proteinExistence type="predicted"/>
<feature type="region of interest" description="Disordered" evidence="3">
    <location>
        <begin position="197"/>
        <end position="253"/>
    </location>
</feature>